<evidence type="ECO:0000256" key="2">
    <source>
        <dbReference type="ARBA" id="ARBA00023025"/>
    </source>
</evidence>
<protein>
    <submittedName>
        <fullName evidence="3">Bacteriocin immunity protein</fullName>
    </submittedName>
</protein>
<comment type="caution">
    <text evidence="3">The sequence shown here is derived from an EMBL/GenBank/DDBJ whole genome shotgun (WGS) entry which is preliminary data.</text>
</comment>
<proteinExistence type="inferred from homology"/>
<dbReference type="InterPro" id="IPR000290">
    <property type="entry name" value="Colicin_pyocin"/>
</dbReference>
<evidence type="ECO:0000256" key="1">
    <source>
        <dbReference type="ARBA" id="ARBA00009346"/>
    </source>
</evidence>
<keyword evidence="4" id="KW-1185">Reference proteome</keyword>
<reference evidence="4" key="1">
    <citation type="journal article" date="2019" name="Int. J. Syst. Evol. Microbiol.">
        <title>The Global Catalogue of Microorganisms (GCM) 10K type strain sequencing project: providing services to taxonomists for standard genome sequencing and annotation.</title>
        <authorList>
            <consortium name="The Broad Institute Genomics Platform"/>
            <consortium name="The Broad Institute Genome Sequencing Center for Infectious Disease"/>
            <person name="Wu L."/>
            <person name="Ma J."/>
        </authorList>
    </citation>
    <scope>NUCLEOTIDE SEQUENCE [LARGE SCALE GENOMIC DNA]</scope>
    <source>
        <strain evidence="4">CCUG 66188</strain>
    </source>
</reference>
<keyword evidence="2" id="KW-0079">Bacteriocin immunity</keyword>
<evidence type="ECO:0000313" key="4">
    <source>
        <dbReference type="Proteomes" id="UP001596023"/>
    </source>
</evidence>
<name>A0ABV9KT91_9BACT</name>
<dbReference type="Gene3D" id="1.10.1200.20">
    <property type="entry name" value="Colicin E immunity protein"/>
    <property type="match status" value="1"/>
</dbReference>
<comment type="similarity">
    <text evidence="1">Belongs to the colicins ColE2/ColE8/ColE9 and pyocins S1/S2 family.</text>
</comment>
<organism evidence="3 4">
    <name type="scientific">Dysgonomonas termitidis</name>
    <dbReference type="NCBI Taxonomy" id="1516126"/>
    <lineage>
        <taxon>Bacteria</taxon>
        <taxon>Pseudomonadati</taxon>
        <taxon>Bacteroidota</taxon>
        <taxon>Bacteroidia</taxon>
        <taxon>Bacteroidales</taxon>
        <taxon>Dysgonomonadaceae</taxon>
        <taxon>Dysgonomonas</taxon>
    </lineage>
</organism>
<dbReference type="RefSeq" id="WP_379994329.1">
    <property type="nucleotide sequence ID" value="NZ_JBHSGN010000045.1"/>
</dbReference>
<dbReference type="SUPFAM" id="SSF47345">
    <property type="entry name" value="Colicin E immunity proteins"/>
    <property type="match status" value="1"/>
</dbReference>
<dbReference type="InterPro" id="IPR035900">
    <property type="entry name" value="Colicin_E_sf"/>
</dbReference>
<dbReference type="Proteomes" id="UP001596023">
    <property type="component" value="Unassembled WGS sequence"/>
</dbReference>
<accession>A0ABV9KT91</accession>
<evidence type="ECO:0000313" key="3">
    <source>
        <dbReference type="EMBL" id="MFC4673097.1"/>
    </source>
</evidence>
<gene>
    <name evidence="3" type="ORF">ACFO6W_05285</name>
</gene>
<dbReference type="Pfam" id="PF01320">
    <property type="entry name" value="Colicin_Pyocin"/>
    <property type="match status" value="1"/>
</dbReference>
<sequence length="78" mass="9084">MVTVINYKKYKIMTRDELIKLVNEIINVQGKSEEQIDELIDILIKNVPHPAVTDLIYWNNLTAEEIVDKALSYKPIQL</sequence>
<dbReference type="EMBL" id="JBHSGN010000045">
    <property type="protein sequence ID" value="MFC4673097.1"/>
    <property type="molecule type" value="Genomic_DNA"/>
</dbReference>